<dbReference type="Pfam" id="PF02675">
    <property type="entry name" value="AdoMet_dc"/>
    <property type="match status" value="1"/>
</dbReference>
<evidence type="ECO:0000256" key="8">
    <source>
        <dbReference type="ARBA" id="ARBA00023239"/>
    </source>
</evidence>
<keyword evidence="5" id="KW-0745">Spermidine biosynthesis</keyword>
<dbReference type="InterPro" id="IPR016067">
    <property type="entry name" value="S-AdoMet_deCO2ase_core"/>
</dbReference>
<evidence type="ECO:0000256" key="5">
    <source>
        <dbReference type="ARBA" id="ARBA00023066"/>
    </source>
</evidence>
<dbReference type="EMBL" id="JAAGXA010000004">
    <property type="protein sequence ID" value="NEN78160.1"/>
    <property type="molecule type" value="Genomic_DNA"/>
</dbReference>
<proteinExistence type="predicted"/>
<keyword evidence="4" id="KW-0068">Autocatalytic cleavage</keyword>
<evidence type="ECO:0000256" key="6">
    <source>
        <dbReference type="ARBA" id="ARBA00023115"/>
    </source>
</evidence>
<comment type="caution">
    <text evidence="11">The sequence shown here is derived from an EMBL/GenBank/DDBJ whole genome shotgun (WGS) entry which is preliminary data.</text>
</comment>
<evidence type="ECO:0000256" key="7">
    <source>
        <dbReference type="ARBA" id="ARBA00023145"/>
    </source>
</evidence>
<comment type="cofactor">
    <cofactor evidence="1">
        <name>pyruvate</name>
        <dbReference type="ChEBI" id="CHEBI:15361"/>
    </cofactor>
</comment>
<dbReference type="Gene3D" id="3.60.90.10">
    <property type="entry name" value="S-adenosylmethionine decarboxylase"/>
    <property type="match status" value="1"/>
</dbReference>
<dbReference type="GO" id="GO:0004014">
    <property type="term" value="F:adenosylmethionine decarboxylase activity"/>
    <property type="evidence" value="ECO:0007669"/>
    <property type="project" value="InterPro"/>
</dbReference>
<keyword evidence="9" id="KW-0704">Schiff base</keyword>
<dbReference type="InterPro" id="IPR003826">
    <property type="entry name" value="AdoMetDC_fam_prok"/>
</dbReference>
<evidence type="ECO:0000256" key="3">
    <source>
        <dbReference type="ARBA" id="ARBA00022793"/>
    </source>
</evidence>
<organism evidence="11 12">
    <name type="scientific">Nocardioides zeae</name>
    <dbReference type="NCBI Taxonomy" id="1457234"/>
    <lineage>
        <taxon>Bacteria</taxon>
        <taxon>Bacillati</taxon>
        <taxon>Actinomycetota</taxon>
        <taxon>Actinomycetes</taxon>
        <taxon>Propionibacteriales</taxon>
        <taxon>Nocardioidaceae</taxon>
        <taxon>Nocardioides</taxon>
    </lineage>
</organism>
<dbReference type="GO" id="GO:0005829">
    <property type="term" value="C:cytosol"/>
    <property type="evidence" value="ECO:0007669"/>
    <property type="project" value="TreeGrafter"/>
</dbReference>
<evidence type="ECO:0000256" key="9">
    <source>
        <dbReference type="ARBA" id="ARBA00023270"/>
    </source>
</evidence>
<evidence type="ECO:0000256" key="2">
    <source>
        <dbReference type="ARBA" id="ARBA00022691"/>
    </source>
</evidence>
<protein>
    <submittedName>
        <fullName evidence="11">Adenosylmethionine decarboxylase</fullName>
    </submittedName>
</protein>
<evidence type="ECO:0000256" key="10">
    <source>
        <dbReference type="ARBA" id="ARBA00023317"/>
    </source>
</evidence>
<evidence type="ECO:0000256" key="1">
    <source>
        <dbReference type="ARBA" id="ARBA00001928"/>
    </source>
</evidence>
<evidence type="ECO:0000313" key="11">
    <source>
        <dbReference type="EMBL" id="NEN78160.1"/>
    </source>
</evidence>
<dbReference type="PANTHER" id="PTHR33866">
    <property type="entry name" value="S-ADENOSYLMETHIONINE DECARBOXYLASE PROENZYME"/>
    <property type="match status" value="1"/>
</dbReference>
<name>A0A6P0HIQ4_9ACTN</name>
<sequence>MCSYALDVWTDHPTVLTDAATMATVLREAAAAGGAVVLGEAAHVFPNGAVTMSLVLSQSHLAVHTWPEHDLANVDLLTCGVLEGEAIVAAVARGLHARRTRVTRTMRPVTPGRPD</sequence>
<keyword evidence="2" id="KW-0949">S-adenosyl-L-methionine</keyword>
<dbReference type="GO" id="GO:0008295">
    <property type="term" value="P:spermidine biosynthetic process"/>
    <property type="evidence" value="ECO:0007669"/>
    <property type="project" value="UniProtKB-KW"/>
</dbReference>
<keyword evidence="10" id="KW-0670">Pyruvate</keyword>
<keyword evidence="8" id="KW-0456">Lyase</keyword>
<accession>A0A6P0HIQ4</accession>
<keyword evidence="7" id="KW-0865">Zymogen</keyword>
<keyword evidence="12" id="KW-1185">Reference proteome</keyword>
<dbReference type="Proteomes" id="UP000468687">
    <property type="component" value="Unassembled WGS sequence"/>
</dbReference>
<dbReference type="PANTHER" id="PTHR33866:SF2">
    <property type="entry name" value="S-ADENOSYLMETHIONINE DECARBOXYLASE PROENZYME"/>
    <property type="match status" value="1"/>
</dbReference>
<evidence type="ECO:0000313" key="12">
    <source>
        <dbReference type="Proteomes" id="UP000468687"/>
    </source>
</evidence>
<keyword evidence="6" id="KW-0620">Polyamine biosynthesis</keyword>
<keyword evidence="3" id="KW-0210">Decarboxylase</keyword>
<evidence type="ECO:0000256" key="4">
    <source>
        <dbReference type="ARBA" id="ARBA00022813"/>
    </source>
</evidence>
<gene>
    <name evidence="11" type="ORF">G3T38_07715</name>
</gene>
<dbReference type="SUPFAM" id="SSF56276">
    <property type="entry name" value="S-adenosylmethionine decarboxylase"/>
    <property type="match status" value="1"/>
</dbReference>
<dbReference type="AlphaFoldDB" id="A0A6P0HIQ4"/>
<reference evidence="11 12" key="1">
    <citation type="journal article" date="2014" name="Int. J. Syst. Evol. Microbiol.">
        <title>Nocardioides zeae sp. nov., isolated from the stem of Zea mays.</title>
        <authorList>
            <person name="Glaeser S.P."/>
            <person name="McInroy J.A."/>
            <person name="Busse H.J."/>
            <person name="Kampfer P."/>
        </authorList>
    </citation>
    <scope>NUCLEOTIDE SEQUENCE [LARGE SCALE GENOMIC DNA]</scope>
    <source>
        <strain evidence="11 12">JCM 30728</strain>
    </source>
</reference>